<dbReference type="RefSeq" id="WP_184894553.1">
    <property type="nucleotide sequence ID" value="NZ_JACHMX010000001.1"/>
</dbReference>
<dbReference type="AlphaFoldDB" id="A0A841AZ50"/>
<evidence type="ECO:0000313" key="2">
    <source>
        <dbReference type="Proteomes" id="UP000580861"/>
    </source>
</evidence>
<keyword evidence="2" id="KW-1185">Reference proteome</keyword>
<dbReference type="Pfam" id="PF25681">
    <property type="entry name" value="Phage_TTP_17"/>
    <property type="match status" value="1"/>
</dbReference>
<evidence type="ECO:0008006" key="3">
    <source>
        <dbReference type="Google" id="ProtNLM"/>
    </source>
</evidence>
<protein>
    <recommendedName>
        <fullName evidence="3">Phage tail protein</fullName>
    </recommendedName>
</protein>
<accession>A0A841AZ50</accession>
<organism evidence="1 2">
    <name type="scientific">Amycolatopsis umgeniensis</name>
    <dbReference type="NCBI Taxonomy" id="336628"/>
    <lineage>
        <taxon>Bacteria</taxon>
        <taxon>Bacillati</taxon>
        <taxon>Actinomycetota</taxon>
        <taxon>Actinomycetes</taxon>
        <taxon>Pseudonocardiales</taxon>
        <taxon>Pseudonocardiaceae</taxon>
        <taxon>Amycolatopsis</taxon>
    </lineage>
</organism>
<sequence>MPGLNASEIRVAGTGSLFVAPAHTAAPADFTKDWAAPWVNLGYTSSDGVKFVKKDKLDPVDTWQSVAAIRYVFSDRDFSVKFSLLQINSDTMTFFFSSPVPATPNVYNIDAAPRVDERALGIEFSDGPTVKHRFYIPRGVVTETDETAVTRTSAIKLGITFTALTPIKDNKFEPLAQWSMNTVAPTAVAETEPEEQSA</sequence>
<evidence type="ECO:0000313" key="1">
    <source>
        <dbReference type="EMBL" id="MBB5852237.1"/>
    </source>
</evidence>
<name>A0A841AZ50_9PSEU</name>
<comment type="caution">
    <text evidence="1">The sequence shown here is derived from an EMBL/GenBank/DDBJ whole genome shotgun (WGS) entry which is preliminary data.</text>
</comment>
<reference evidence="1 2" key="1">
    <citation type="submission" date="2020-08" db="EMBL/GenBank/DDBJ databases">
        <title>Sequencing the genomes of 1000 actinobacteria strains.</title>
        <authorList>
            <person name="Klenk H.-P."/>
        </authorList>
    </citation>
    <scope>NUCLEOTIDE SEQUENCE [LARGE SCALE GENOMIC DNA]</scope>
    <source>
        <strain evidence="1 2">DSM 45272</strain>
    </source>
</reference>
<dbReference type="InterPro" id="IPR058154">
    <property type="entry name" value="Bxb1_TTP-like"/>
</dbReference>
<gene>
    <name evidence="1" type="ORF">HDA45_002324</name>
</gene>
<dbReference type="EMBL" id="JACHMX010000001">
    <property type="protein sequence ID" value="MBB5852237.1"/>
    <property type="molecule type" value="Genomic_DNA"/>
</dbReference>
<proteinExistence type="predicted"/>
<dbReference type="Proteomes" id="UP000580861">
    <property type="component" value="Unassembled WGS sequence"/>
</dbReference>